<dbReference type="OrthoDB" id="6059832at2759"/>
<feature type="transmembrane region" description="Helical" evidence="6">
    <location>
        <begin position="151"/>
        <end position="176"/>
    </location>
</feature>
<dbReference type="CDD" id="cd00033">
    <property type="entry name" value="CCP"/>
    <property type="match status" value="2"/>
</dbReference>
<dbReference type="PANTHER" id="PTHR45656">
    <property type="entry name" value="PROTEIN CBR-CLEC-78"/>
    <property type="match status" value="1"/>
</dbReference>
<dbReference type="InterPro" id="IPR000436">
    <property type="entry name" value="Sushi_SCR_CCP_dom"/>
</dbReference>
<evidence type="ECO:0000256" key="4">
    <source>
        <dbReference type="PROSITE-ProRule" id="PRU00302"/>
    </source>
</evidence>
<reference evidence="9" key="1">
    <citation type="submission" date="2025-08" db="UniProtKB">
        <authorList>
            <consortium name="RefSeq"/>
        </authorList>
    </citation>
    <scope>IDENTIFICATION</scope>
    <source>
        <tissue evidence="9">Gonads</tissue>
    </source>
</reference>
<dbReference type="PROSITE" id="PS50923">
    <property type="entry name" value="SUSHI"/>
    <property type="match status" value="1"/>
</dbReference>
<dbReference type="KEGG" id="lak:106154245"/>
<feature type="region of interest" description="Disordered" evidence="5">
    <location>
        <begin position="187"/>
        <end position="214"/>
    </location>
</feature>
<dbReference type="SMART" id="SM00032">
    <property type="entry name" value="CCP"/>
    <property type="match status" value="2"/>
</dbReference>
<organism evidence="8 9">
    <name type="scientific">Lingula anatina</name>
    <name type="common">Brachiopod</name>
    <name type="synonym">Lingula unguis</name>
    <dbReference type="NCBI Taxonomy" id="7574"/>
    <lineage>
        <taxon>Eukaryota</taxon>
        <taxon>Metazoa</taxon>
        <taxon>Spiralia</taxon>
        <taxon>Lophotrochozoa</taxon>
        <taxon>Brachiopoda</taxon>
        <taxon>Linguliformea</taxon>
        <taxon>Lingulata</taxon>
        <taxon>Lingulida</taxon>
        <taxon>Linguloidea</taxon>
        <taxon>Lingulidae</taxon>
        <taxon>Lingula</taxon>
    </lineage>
</organism>
<dbReference type="Pfam" id="PF00084">
    <property type="entry name" value="Sushi"/>
    <property type="match status" value="2"/>
</dbReference>
<evidence type="ECO:0000259" key="7">
    <source>
        <dbReference type="PROSITE" id="PS50923"/>
    </source>
</evidence>
<gene>
    <name evidence="9" type="primary">LOC106154245</name>
</gene>
<dbReference type="InterPro" id="IPR035976">
    <property type="entry name" value="Sushi/SCR/CCP_sf"/>
</dbReference>
<keyword evidence="6" id="KW-0472">Membrane</keyword>
<dbReference type="InterPro" id="IPR051277">
    <property type="entry name" value="SEZ6_CSMD_C4BPB_Regulators"/>
</dbReference>
<dbReference type="PANTHER" id="PTHR45656:SF4">
    <property type="entry name" value="PROTEIN CBR-CLEC-78"/>
    <property type="match status" value="1"/>
</dbReference>
<evidence type="ECO:0000256" key="5">
    <source>
        <dbReference type="SAM" id="MobiDB-lite"/>
    </source>
</evidence>
<protein>
    <submittedName>
        <fullName evidence="9">Uncharacterized protein LOC106154245</fullName>
    </submittedName>
</protein>
<sequence length="339" mass="37343">MFLVVECSAPTIPNTVRSPATEVYRFNNTVTFTCNSGYQFSDSSSSFTLTCSLREEFEGERKTCIRTCEFLHLGNRQRQVTQRPVTFEGQTVTYTCTEGFQFNDTSTVKNLTCRADGTFDQNLPSCVPISCGFPAVLPGAGTQAASTDSNIGASVGVGVTGAIVLILLVVIVVVFVKRRRKRMANPNEDIDVSSNGKLSNTMHTTSNTHGDTNLYELEGECPMADRYDQSNNMRQNSNTENQASDVQDLYAVPDKSKKSKKGKKQQNTPASYPDNPYEYVSKPSAQTSSVSRQDCSSTYELAGQFQNGGYTQSIDDDDEVEFVENDIYETGDFDNMGYA</sequence>
<keyword evidence="1" id="KW-0732">Signal</keyword>
<feature type="compositionally biased region" description="Polar residues" evidence="5">
    <location>
        <begin position="229"/>
        <end position="245"/>
    </location>
</feature>
<keyword evidence="2" id="KW-0677">Repeat</keyword>
<proteinExistence type="predicted"/>
<feature type="compositionally biased region" description="Polar residues" evidence="5">
    <location>
        <begin position="192"/>
        <end position="211"/>
    </location>
</feature>
<evidence type="ECO:0000313" key="9">
    <source>
        <dbReference type="RefSeq" id="XP_013383993.1"/>
    </source>
</evidence>
<dbReference type="RefSeq" id="XP_013383993.1">
    <property type="nucleotide sequence ID" value="XM_013528539.1"/>
</dbReference>
<keyword evidence="6" id="KW-0812">Transmembrane</keyword>
<feature type="compositionally biased region" description="Polar residues" evidence="5">
    <location>
        <begin position="283"/>
        <end position="296"/>
    </location>
</feature>
<dbReference type="GeneID" id="106154245"/>
<keyword evidence="8" id="KW-1185">Reference proteome</keyword>
<dbReference type="AlphaFoldDB" id="A0A1S3HD82"/>
<name>A0A1S3HD82_LINAN</name>
<keyword evidence="6" id="KW-1133">Transmembrane helix</keyword>
<evidence type="ECO:0000256" key="6">
    <source>
        <dbReference type="SAM" id="Phobius"/>
    </source>
</evidence>
<dbReference type="Gene3D" id="2.10.70.10">
    <property type="entry name" value="Complement Module, domain 1"/>
    <property type="match status" value="2"/>
</dbReference>
<evidence type="ECO:0000256" key="1">
    <source>
        <dbReference type="ARBA" id="ARBA00022729"/>
    </source>
</evidence>
<dbReference type="InParanoid" id="A0A1S3HD82"/>
<dbReference type="Proteomes" id="UP000085678">
    <property type="component" value="Unplaced"/>
</dbReference>
<dbReference type="SUPFAM" id="SSF57535">
    <property type="entry name" value="Complement control module/SCR domain"/>
    <property type="match status" value="2"/>
</dbReference>
<evidence type="ECO:0000256" key="3">
    <source>
        <dbReference type="ARBA" id="ARBA00023157"/>
    </source>
</evidence>
<feature type="domain" description="Sushi" evidence="7">
    <location>
        <begin position="66"/>
        <end position="128"/>
    </location>
</feature>
<comment type="caution">
    <text evidence="4">Lacks conserved residue(s) required for the propagation of feature annotation.</text>
</comment>
<keyword evidence="4" id="KW-0768">Sushi</keyword>
<feature type="region of interest" description="Disordered" evidence="5">
    <location>
        <begin position="226"/>
        <end position="296"/>
    </location>
</feature>
<evidence type="ECO:0000256" key="2">
    <source>
        <dbReference type="ARBA" id="ARBA00022737"/>
    </source>
</evidence>
<accession>A0A1S3HD82</accession>
<evidence type="ECO:0000313" key="8">
    <source>
        <dbReference type="Proteomes" id="UP000085678"/>
    </source>
</evidence>
<keyword evidence="3" id="KW-1015">Disulfide bond</keyword>